<feature type="compositionally biased region" description="Low complexity" evidence="1">
    <location>
        <begin position="40"/>
        <end position="52"/>
    </location>
</feature>
<dbReference type="Proteomes" id="UP000287124">
    <property type="component" value="Unassembled WGS sequence"/>
</dbReference>
<feature type="region of interest" description="Disordered" evidence="1">
    <location>
        <begin position="66"/>
        <end position="86"/>
    </location>
</feature>
<evidence type="ECO:0000313" key="3">
    <source>
        <dbReference type="Proteomes" id="UP000287124"/>
    </source>
</evidence>
<accession>A0A430M4Z1</accession>
<dbReference type="AlphaFoldDB" id="A0A430M4Z1"/>
<proteinExistence type="predicted"/>
<keyword evidence="3" id="KW-1185">Reference proteome</keyword>
<organism evidence="2 3">
    <name type="scientific">Fusarium euwallaceae</name>
    <dbReference type="NCBI Taxonomy" id="1147111"/>
    <lineage>
        <taxon>Eukaryota</taxon>
        <taxon>Fungi</taxon>
        <taxon>Dikarya</taxon>
        <taxon>Ascomycota</taxon>
        <taxon>Pezizomycotina</taxon>
        <taxon>Sordariomycetes</taxon>
        <taxon>Hypocreomycetidae</taxon>
        <taxon>Hypocreales</taxon>
        <taxon>Nectriaceae</taxon>
        <taxon>Fusarium</taxon>
        <taxon>Fusarium solani species complex</taxon>
    </lineage>
</organism>
<sequence length="116" mass="12405">MSRSTSRPTEAIESANGATVTASTFLSDTRSKREAPWGPPHSGSSGSSCPEGVWFGATGRKHTLLSHQSEFSNVKARGKGDLGRGGRQFWIRWQKSARVRDDQSATIAGEASRGPS</sequence>
<protein>
    <submittedName>
        <fullName evidence="2">Uncharacterized protein</fullName>
    </submittedName>
</protein>
<evidence type="ECO:0000313" key="2">
    <source>
        <dbReference type="EMBL" id="RTE83040.1"/>
    </source>
</evidence>
<name>A0A430M4Z1_9HYPO</name>
<comment type="caution">
    <text evidence="2">The sequence shown here is derived from an EMBL/GenBank/DDBJ whole genome shotgun (WGS) entry which is preliminary data.</text>
</comment>
<gene>
    <name evidence="2" type="ORF">BHE90_002444</name>
</gene>
<feature type="region of interest" description="Disordered" evidence="1">
    <location>
        <begin position="1"/>
        <end position="53"/>
    </location>
</feature>
<evidence type="ECO:0000256" key="1">
    <source>
        <dbReference type="SAM" id="MobiDB-lite"/>
    </source>
</evidence>
<reference evidence="2 3" key="1">
    <citation type="submission" date="2017-06" db="EMBL/GenBank/DDBJ databases">
        <title>Comparative genomic analysis of Ambrosia Fusariam Clade fungi.</title>
        <authorList>
            <person name="Stajich J.E."/>
            <person name="Carrillo J."/>
            <person name="Kijimoto T."/>
            <person name="Eskalen A."/>
            <person name="O'Donnell K."/>
            <person name="Kasson M."/>
        </authorList>
    </citation>
    <scope>NUCLEOTIDE SEQUENCE [LARGE SCALE GENOMIC DNA]</scope>
    <source>
        <strain evidence="2 3">UCR1854</strain>
    </source>
</reference>
<feature type="compositionally biased region" description="Polar residues" evidence="1">
    <location>
        <begin position="16"/>
        <end position="28"/>
    </location>
</feature>
<dbReference type="EMBL" id="MIKF01000020">
    <property type="protein sequence ID" value="RTE83040.1"/>
    <property type="molecule type" value="Genomic_DNA"/>
</dbReference>